<feature type="transmembrane region" description="Helical" evidence="8">
    <location>
        <begin position="604"/>
        <end position="624"/>
    </location>
</feature>
<evidence type="ECO:0000256" key="8">
    <source>
        <dbReference type="RuleBase" id="RU368066"/>
    </source>
</evidence>
<evidence type="ECO:0000313" key="11">
    <source>
        <dbReference type="Proteomes" id="UP000009131"/>
    </source>
</evidence>
<dbReference type="eggNOG" id="KOG1362">
    <property type="taxonomic scope" value="Eukaryota"/>
</dbReference>
<comment type="similarity">
    <text evidence="3 8">Belongs to the CTL (choline transporter-like) family.</text>
</comment>
<evidence type="ECO:0000256" key="3">
    <source>
        <dbReference type="ARBA" id="ARBA00007168"/>
    </source>
</evidence>
<feature type="transmembrane region" description="Helical" evidence="8">
    <location>
        <begin position="570"/>
        <end position="592"/>
    </location>
</feature>
<feature type="transmembrane region" description="Helical" evidence="8">
    <location>
        <begin position="221"/>
        <end position="245"/>
    </location>
</feature>
<feature type="region of interest" description="Disordered" evidence="9">
    <location>
        <begin position="147"/>
        <end position="196"/>
    </location>
</feature>
<dbReference type="EMBL" id="BABT02000243">
    <property type="protein sequence ID" value="GAA99936.1"/>
    <property type="molecule type" value="Genomic_DNA"/>
</dbReference>
<name>G7EAS6_MIXOS</name>
<feature type="transmembrane region" description="Helical" evidence="8">
    <location>
        <begin position="428"/>
        <end position="446"/>
    </location>
</feature>
<dbReference type="OrthoDB" id="44736at2759"/>
<feature type="transmembrane region" description="Helical" evidence="8">
    <location>
        <begin position="364"/>
        <end position="382"/>
    </location>
</feature>
<dbReference type="PANTHER" id="PTHR12385:SF4">
    <property type="entry name" value="PROTEIN PNS1"/>
    <property type="match status" value="1"/>
</dbReference>
<gene>
    <name evidence="10" type="primary">Mo06639</name>
    <name evidence="10" type="ORF">E5Q_06639</name>
</gene>
<evidence type="ECO:0000256" key="7">
    <source>
        <dbReference type="ARBA" id="ARBA00023136"/>
    </source>
</evidence>
<dbReference type="Proteomes" id="UP000009131">
    <property type="component" value="Unassembled WGS sequence"/>
</dbReference>
<comment type="function">
    <text evidence="1 8">Probably involved in transport through the plasma membrane.</text>
</comment>
<feature type="transmembrane region" description="Helical" evidence="8">
    <location>
        <begin position="402"/>
        <end position="423"/>
    </location>
</feature>
<keyword evidence="11" id="KW-1185">Reference proteome</keyword>
<keyword evidence="5 8" id="KW-0812">Transmembrane</keyword>
<evidence type="ECO:0000256" key="1">
    <source>
        <dbReference type="ARBA" id="ARBA00002957"/>
    </source>
</evidence>
<feature type="compositionally biased region" description="Polar residues" evidence="9">
    <location>
        <begin position="151"/>
        <end position="165"/>
    </location>
</feature>
<dbReference type="PANTHER" id="PTHR12385">
    <property type="entry name" value="CHOLINE TRANSPORTER-LIKE (SLC FAMILY 44)"/>
    <property type="match status" value="1"/>
</dbReference>
<feature type="transmembrane region" description="Helical" evidence="8">
    <location>
        <begin position="321"/>
        <end position="339"/>
    </location>
</feature>
<evidence type="ECO:0000256" key="2">
    <source>
        <dbReference type="ARBA" id="ARBA00004141"/>
    </source>
</evidence>
<evidence type="ECO:0000313" key="10">
    <source>
        <dbReference type="EMBL" id="GAA99936.1"/>
    </source>
</evidence>
<evidence type="ECO:0000256" key="4">
    <source>
        <dbReference type="ARBA" id="ARBA00015388"/>
    </source>
</evidence>
<feature type="compositionally biased region" description="Low complexity" evidence="9">
    <location>
        <begin position="180"/>
        <end position="196"/>
    </location>
</feature>
<feature type="transmembrane region" description="Helical" evidence="8">
    <location>
        <begin position="265"/>
        <end position="286"/>
    </location>
</feature>
<dbReference type="InParanoid" id="G7EAS6"/>
<comment type="caution">
    <text evidence="10">The sequence shown here is derived from an EMBL/GenBank/DDBJ whole genome shotgun (WGS) entry which is preliminary data.</text>
</comment>
<dbReference type="GO" id="GO:0022857">
    <property type="term" value="F:transmembrane transporter activity"/>
    <property type="evidence" value="ECO:0007669"/>
    <property type="project" value="UniProtKB-UniRule"/>
</dbReference>
<evidence type="ECO:0000256" key="9">
    <source>
        <dbReference type="SAM" id="MobiDB-lite"/>
    </source>
</evidence>
<dbReference type="OMA" id="DTIFVAM"/>
<feature type="transmembrane region" description="Helical" evidence="8">
    <location>
        <begin position="505"/>
        <end position="524"/>
    </location>
</feature>
<proteinExistence type="inferred from homology"/>
<keyword evidence="7 8" id="KW-0472">Membrane</keyword>
<dbReference type="STRING" id="764103.G7EAS6"/>
<dbReference type="InterPro" id="IPR007603">
    <property type="entry name" value="Choline_transptr-like"/>
</dbReference>
<dbReference type="Pfam" id="PF04515">
    <property type="entry name" value="Choline_transpo"/>
    <property type="match status" value="1"/>
</dbReference>
<dbReference type="AlphaFoldDB" id="G7EAS6"/>
<dbReference type="HOGENOM" id="CLU_026724_0_0_1"/>
<protein>
    <recommendedName>
        <fullName evidence="4 8">Protein PNS1</fullName>
    </recommendedName>
</protein>
<feature type="transmembrane region" description="Helical" evidence="8">
    <location>
        <begin position="293"/>
        <end position="315"/>
    </location>
</feature>
<keyword evidence="6 8" id="KW-1133">Transmembrane helix</keyword>
<accession>G7EAS6</accession>
<reference evidence="10 11" key="2">
    <citation type="journal article" date="2012" name="Open Biol.">
        <title>Characteristics of nucleosomes and linker DNA regions on the genome of the basidiomycete Mixia osmundae revealed by mono- and dinucleosome mapping.</title>
        <authorList>
            <person name="Nishida H."/>
            <person name="Kondo S."/>
            <person name="Matsumoto T."/>
            <person name="Suzuki Y."/>
            <person name="Yoshikawa H."/>
            <person name="Taylor T.D."/>
            <person name="Sugiyama J."/>
        </authorList>
    </citation>
    <scope>NUCLEOTIDE SEQUENCE [LARGE SCALE GENOMIC DNA]</scope>
    <source>
        <strain evidence="11">CBS 9802 / IAM 14324 / JCM 22182 / KY 12970</strain>
    </source>
</reference>
<dbReference type="RefSeq" id="XP_014569492.1">
    <property type="nucleotide sequence ID" value="XM_014714006.1"/>
</dbReference>
<reference evidence="10 11" key="1">
    <citation type="journal article" date="2011" name="J. Gen. Appl. Microbiol.">
        <title>Draft genome sequencing of the enigmatic basidiomycete Mixia osmundae.</title>
        <authorList>
            <person name="Nishida H."/>
            <person name="Nagatsuka Y."/>
            <person name="Sugiyama J."/>
        </authorList>
    </citation>
    <scope>NUCLEOTIDE SEQUENCE [LARGE SCALE GENOMIC DNA]</scope>
    <source>
        <strain evidence="11">CBS 9802 / IAM 14324 / JCM 22182 / KY 12970</strain>
    </source>
</reference>
<evidence type="ECO:0000256" key="6">
    <source>
        <dbReference type="ARBA" id="ARBA00022989"/>
    </source>
</evidence>
<dbReference type="GO" id="GO:0005886">
    <property type="term" value="C:plasma membrane"/>
    <property type="evidence" value="ECO:0007669"/>
    <property type="project" value="UniProtKB-SubCell"/>
</dbReference>
<organism evidence="10 11">
    <name type="scientific">Mixia osmundae (strain CBS 9802 / IAM 14324 / JCM 22182 / KY 12970)</name>
    <dbReference type="NCBI Taxonomy" id="764103"/>
    <lineage>
        <taxon>Eukaryota</taxon>
        <taxon>Fungi</taxon>
        <taxon>Dikarya</taxon>
        <taxon>Basidiomycota</taxon>
        <taxon>Pucciniomycotina</taxon>
        <taxon>Mixiomycetes</taxon>
        <taxon>Mixiales</taxon>
        <taxon>Mixiaceae</taxon>
        <taxon>Mixia</taxon>
    </lineage>
</organism>
<comment type="subcellular location">
    <subcellularLocation>
        <location evidence="8">Cell membrane</location>
        <topology evidence="8">Multi-pass membrane protein</topology>
    </subcellularLocation>
    <subcellularLocation>
        <location evidence="2">Membrane</location>
        <topology evidence="2">Multi-pass membrane protein</topology>
    </subcellularLocation>
</comment>
<feature type="transmembrane region" description="Helical" evidence="8">
    <location>
        <begin position="466"/>
        <end position="484"/>
    </location>
</feature>
<sequence>MDPQLFASIVPLILELHQAVQDGPDENERLHVAQLAQKLKAALIDATQQARDLPNGDLSIDEQKKILVALQAESTRPHDKAYANLTEVSPGKHEMFTVSVQSGVHATLAYEPRFTVLALIARKQTKASTIQVRLSYRNAMSVGTAERPFDTSMSQPYVQQPQQAYGQPPMMQAPNYAPTQGQPMQQQQNNYDQQQNNGYYGQAKQEEDEKFSPQKPKWNDLIFALLFLAQFGAFIALSVITLRTISSSGGNLTGGSTGVTFNRQTAYLFALIAPVGFVLAICFLAIVRAFTKIILEITLLLSVALSIGTAVYAFIEKQYSAGVIFALFALLAIISYPFMRKRIPLTVAILHTVFRAANAHPSTYVIAILGTLVQGIYSVWWSFTLAATYTKYSDGGTGCGTSGGSCGTASIVLAVMFLTFSYYWTTQAIAGIVLVTNAGIFGTWYFSAQGGVGKPVHIARGAFRRAITYSLGSIAEGTLIVAILQFLRTLVNLAESQARQDGDMIGMACGCIASCCLGCITWAVEYFNRYAMIEIALYGKKYSKAAKDAWNLLKHRGIDALINDSLIGNVWFFGSFGIGALCSLLIFLYLHLRSPSYIDASSGLTAAAMGFAWLIGFTLVHTLGQGTIQAGADTIFVAMAEAPLLLQQRSPELYEVVASRYGHILQGV</sequence>
<evidence type="ECO:0000256" key="5">
    <source>
        <dbReference type="ARBA" id="ARBA00022692"/>
    </source>
</evidence>